<protein>
    <submittedName>
        <fullName evidence="1">Uncharacterized protein</fullName>
    </submittedName>
</protein>
<dbReference type="AlphaFoldDB" id="A0AA38XEW1"/>
<evidence type="ECO:0000313" key="1">
    <source>
        <dbReference type="EMBL" id="KAJ9612193.1"/>
    </source>
</evidence>
<proteinExistence type="predicted"/>
<gene>
    <name evidence="1" type="ORF">H2200_003790</name>
</gene>
<keyword evidence="2" id="KW-1185">Reference proteome</keyword>
<organism evidence="1 2">
    <name type="scientific">Cladophialophora chaetospira</name>
    <dbReference type="NCBI Taxonomy" id="386627"/>
    <lineage>
        <taxon>Eukaryota</taxon>
        <taxon>Fungi</taxon>
        <taxon>Dikarya</taxon>
        <taxon>Ascomycota</taxon>
        <taxon>Pezizomycotina</taxon>
        <taxon>Eurotiomycetes</taxon>
        <taxon>Chaetothyriomycetidae</taxon>
        <taxon>Chaetothyriales</taxon>
        <taxon>Herpotrichiellaceae</taxon>
        <taxon>Cladophialophora</taxon>
    </lineage>
</organism>
<accession>A0AA38XEW1</accession>
<comment type="caution">
    <text evidence="1">The sequence shown here is derived from an EMBL/GenBank/DDBJ whole genome shotgun (WGS) entry which is preliminary data.</text>
</comment>
<reference evidence="1" key="1">
    <citation type="submission" date="2022-10" db="EMBL/GenBank/DDBJ databases">
        <title>Culturing micro-colonial fungi from biological soil crusts in the Mojave desert and describing Neophaeococcomyces mojavensis, and introducing the new genera and species Taxawa tesnikishii.</title>
        <authorList>
            <person name="Kurbessoian T."/>
            <person name="Stajich J.E."/>
        </authorList>
    </citation>
    <scope>NUCLEOTIDE SEQUENCE</scope>
    <source>
        <strain evidence="1">TK_41</strain>
    </source>
</reference>
<evidence type="ECO:0000313" key="2">
    <source>
        <dbReference type="Proteomes" id="UP001172673"/>
    </source>
</evidence>
<sequence>MGLTMDYLMTPMYVGRLPEITLEDDPERPPPERFPADYDLNKLAARRLYGKQLLFREAISPKARYFAKSYYDTVCAATKVFDGRWSVPELDERALIESVLDQDREMEVQRELCAIPSEGLREMVQEYTKLRIMTIYQRYAAYLGEEHAKKLKPVAKDLEECKQSCSLFAQYWRNFADVLIQYGVDPVDAPDLTPAYVKAGEAVLYCSAVTGLEDEVILQTILGHTLFPHSTPTTSNAITFQDTPSPTYSNNWRHLFQEGFDGIIKRGYGGQAATTIHQDIKDLTCLAHGPDNHDSLLLKELVEDVRDLYFECEDDDLDDPEAWSVSDCFNRLSRVLRFGQDVRGIPLAQVRYELREVLDSFI</sequence>
<dbReference type="EMBL" id="JAPDRK010000005">
    <property type="protein sequence ID" value="KAJ9612193.1"/>
    <property type="molecule type" value="Genomic_DNA"/>
</dbReference>
<dbReference type="Proteomes" id="UP001172673">
    <property type="component" value="Unassembled WGS sequence"/>
</dbReference>
<name>A0AA38XEW1_9EURO</name>